<reference evidence="2 3" key="1">
    <citation type="journal article" date="2019" name="Emerg. Microbes Infect.">
        <title>Comprehensive subspecies identification of 175 nontuberculous mycobacteria species based on 7547 genomic profiles.</title>
        <authorList>
            <person name="Matsumoto Y."/>
            <person name="Kinjo T."/>
            <person name="Motooka D."/>
            <person name="Nabeya D."/>
            <person name="Jung N."/>
            <person name="Uechi K."/>
            <person name="Horii T."/>
            <person name="Iida T."/>
            <person name="Fujita J."/>
            <person name="Nakamura S."/>
        </authorList>
    </citation>
    <scope>NUCLEOTIDE SEQUENCE [LARGE SCALE GENOMIC DNA]</scope>
    <source>
        <strain evidence="2 3">JCM 18113</strain>
    </source>
</reference>
<evidence type="ECO:0000313" key="2">
    <source>
        <dbReference type="EMBL" id="BBY38169.1"/>
    </source>
</evidence>
<keyword evidence="3" id="KW-1185">Reference proteome</keyword>
<organism evidence="2 3">
    <name type="scientific">Mycobacterium mantenii</name>
    <dbReference type="NCBI Taxonomy" id="560555"/>
    <lineage>
        <taxon>Bacteria</taxon>
        <taxon>Bacillati</taxon>
        <taxon>Actinomycetota</taxon>
        <taxon>Actinomycetes</taxon>
        <taxon>Mycobacteriales</taxon>
        <taxon>Mycobacteriaceae</taxon>
        <taxon>Mycobacterium</taxon>
        <taxon>Mycobacterium avium complex (MAC)</taxon>
    </lineage>
</organism>
<dbReference type="RefSeq" id="WP_083096037.1">
    <property type="nucleotide sequence ID" value="NZ_AP022590.1"/>
</dbReference>
<name>A0ABM7JRN3_MYCNT</name>
<dbReference type="EMBL" id="AP022590">
    <property type="protein sequence ID" value="BBY38169.1"/>
    <property type="molecule type" value="Genomic_DNA"/>
</dbReference>
<dbReference type="InterPro" id="IPR036397">
    <property type="entry name" value="RNaseH_sf"/>
</dbReference>
<dbReference type="Gene3D" id="3.30.420.10">
    <property type="entry name" value="Ribonuclease H-like superfamily/Ribonuclease H"/>
    <property type="match status" value="1"/>
</dbReference>
<sequence length="94" mass="10659">MSYMPPGTPLNNGHIESFNNRLRKECLNRNHWNTLLEARVAIGDFKEDHDHRHRHSSLGYRTPAEYAAECSSNLVTDTPTNSGHCKRLPEVSTG</sequence>
<dbReference type="Proteomes" id="UP000465812">
    <property type="component" value="Chromosome"/>
</dbReference>
<dbReference type="PANTHER" id="PTHR47515:SF1">
    <property type="entry name" value="BLR2054 PROTEIN"/>
    <property type="match status" value="1"/>
</dbReference>
<protein>
    <recommendedName>
        <fullName evidence="1">Integrase catalytic domain-containing protein</fullName>
    </recommendedName>
</protein>
<dbReference type="PANTHER" id="PTHR47515">
    <property type="entry name" value="LOW CALCIUM RESPONSE LOCUS PROTEIN T"/>
    <property type="match status" value="1"/>
</dbReference>
<dbReference type="InterPro" id="IPR012337">
    <property type="entry name" value="RNaseH-like_sf"/>
</dbReference>
<feature type="domain" description="Integrase catalytic" evidence="1">
    <location>
        <begin position="2"/>
        <end position="63"/>
    </location>
</feature>
<gene>
    <name evidence="2" type="ORF">MMAN_23030</name>
</gene>
<evidence type="ECO:0000259" key="1">
    <source>
        <dbReference type="Pfam" id="PF13683"/>
    </source>
</evidence>
<dbReference type="InterPro" id="IPR001584">
    <property type="entry name" value="Integrase_cat-core"/>
</dbReference>
<dbReference type="Pfam" id="PF13683">
    <property type="entry name" value="rve_3"/>
    <property type="match status" value="1"/>
</dbReference>
<accession>A0ABM7JRN3</accession>
<evidence type="ECO:0000313" key="3">
    <source>
        <dbReference type="Proteomes" id="UP000465812"/>
    </source>
</evidence>
<dbReference type="SUPFAM" id="SSF53098">
    <property type="entry name" value="Ribonuclease H-like"/>
    <property type="match status" value="1"/>
</dbReference>
<proteinExistence type="predicted"/>